<evidence type="ECO:0000256" key="4">
    <source>
        <dbReference type="ARBA" id="ARBA00022917"/>
    </source>
</evidence>
<comment type="function">
    <text evidence="5">Key component of the ribosome quality control system (RQC), a ribosome-associated complex that mediates the extraction of incompletely synthesized nascent chains from stalled ribosomes and their subsequent degradation. RqcH recruits Ala-charged tRNA, and with RqcP directs the elongation of stalled nascent chains on 50S ribosomal subunits, leading to non-templated C-terminal alanine extensions (Ala tail). The Ala tail promotes nascent chain degradation. May add between 1 and at least 8 Ala residues. Binds to stalled 50S ribosomal subunits.</text>
</comment>
<organism evidence="8 9">
    <name type="scientific">Camelliibacillus cellulosilyticus</name>
    <dbReference type="NCBI Taxonomy" id="2174486"/>
    <lineage>
        <taxon>Bacteria</taxon>
        <taxon>Bacillati</taxon>
        <taxon>Bacillota</taxon>
        <taxon>Bacilli</taxon>
        <taxon>Bacillales</taxon>
        <taxon>Sporolactobacillaceae</taxon>
        <taxon>Camelliibacillus</taxon>
    </lineage>
</organism>
<comment type="subunit">
    <text evidence="5">Associates with stalled 50S ribosomal subunits. Binds to RqcP.</text>
</comment>
<dbReference type="PANTHER" id="PTHR15239:SF6">
    <property type="entry name" value="RIBOSOME QUALITY CONTROL COMPLEX SUBUNIT NEMF"/>
    <property type="match status" value="1"/>
</dbReference>
<feature type="region of interest" description="Disordered" evidence="6">
    <location>
        <begin position="432"/>
        <end position="463"/>
    </location>
</feature>
<feature type="coiled-coil region" evidence="5">
    <location>
        <begin position="296"/>
        <end position="323"/>
    </location>
</feature>
<dbReference type="Gene3D" id="1.10.8.50">
    <property type="match status" value="1"/>
</dbReference>
<dbReference type="InterPro" id="IPR043682">
    <property type="entry name" value="RqcH_bacterial"/>
</dbReference>
<keyword evidence="9" id="KW-1185">Reference proteome</keyword>
<evidence type="ECO:0000313" key="9">
    <source>
        <dbReference type="Proteomes" id="UP001596022"/>
    </source>
</evidence>
<accession>A0ABV9GJ56</accession>
<comment type="similarity">
    <text evidence="5">Belongs to the NEMF family.</text>
</comment>
<evidence type="ECO:0000256" key="6">
    <source>
        <dbReference type="SAM" id="MobiDB-lite"/>
    </source>
</evidence>
<name>A0ABV9GJ56_9BACL</name>
<protein>
    <recommendedName>
        <fullName evidence="5">Rqc2 homolog RqcH</fullName>
        <shortName evidence="5">RqcH</shortName>
    </recommendedName>
</protein>
<feature type="coiled-coil region" evidence="5">
    <location>
        <begin position="374"/>
        <end position="401"/>
    </location>
</feature>
<evidence type="ECO:0000256" key="3">
    <source>
        <dbReference type="ARBA" id="ARBA00022884"/>
    </source>
</evidence>
<evidence type="ECO:0000256" key="1">
    <source>
        <dbReference type="ARBA" id="ARBA00022555"/>
    </source>
</evidence>
<keyword evidence="1 5" id="KW-0820">tRNA-binding</keyword>
<keyword evidence="4 5" id="KW-0648">Protein biosynthesis</keyword>
<comment type="caution">
    <text evidence="8">The sequence shown here is derived from an EMBL/GenBank/DDBJ whole genome shotgun (WGS) entry which is preliminary data.</text>
</comment>
<keyword evidence="5" id="KW-0175">Coiled coil</keyword>
<dbReference type="HAMAP" id="MF_00844_B">
    <property type="entry name" value="RqcH_B"/>
    <property type="match status" value="1"/>
</dbReference>
<dbReference type="InterPro" id="IPR051608">
    <property type="entry name" value="RQC_Subunit_NEMF"/>
</dbReference>
<dbReference type="RefSeq" id="WP_376844341.1">
    <property type="nucleotide sequence ID" value="NZ_JBHSFW010000001.1"/>
</dbReference>
<dbReference type="Pfam" id="PF05670">
    <property type="entry name" value="NFACT-R_1"/>
    <property type="match status" value="1"/>
</dbReference>
<evidence type="ECO:0000256" key="5">
    <source>
        <dbReference type="HAMAP-Rule" id="MF_00844"/>
    </source>
</evidence>
<keyword evidence="3 5" id="KW-0694">RNA-binding</keyword>
<keyword evidence="2 5" id="KW-0699">rRNA-binding</keyword>
<dbReference type="EMBL" id="JBHSFW010000001">
    <property type="protein sequence ID" value="MFC4617286.1"/>
    <property type="molecule type" value="Genomic_DNA"/>
</dbReference>
<proteinExistence type="inferred from homology"/>
<dbReference type="PANTHER" id="PTHR15239">
    <property type="entry name" value="NUCLEAR EXPORT MEDIATOR FACTOR NEMF"/>
    <property type="match status" value="1"/>
</dbReference>
<evidence type="ECO:0000256" key="2">
    <source>
        <dbReference type="ARBA" id="ARBA00022730"/>
    </source>
</evidence>
<evidence type="ECO:0000259" key="7">
    <source>
        <dbReference type="Pfam" id="PF05670"/>
    </source>
</evidence>
<feature type="compositionally biased region" description="Basic residues" evidence="6">
    <location>
        <begin position="433"/>
        <end position="445"/>
    </location>
</feature>
<gene>
    <name evidence="5" type="primary">rqcH</name>
    <name evidence="8" type="ORF">ACFO4N_00925</name>
</gene>
<dbReference type="Pfam" id="PF05833">
    <property type="entry name" value="NFACT_N"/>
    <property type="match status" value="1"/>
</dbReference>
<dbReference type="Proteomes" id="UP001596022">
    <property type="component" value="Unassembled WGS sequence"/>
</dbReference>
<dbReference type="Gene3D" id="2.30.310.10">
    <property type="entry name" value="ibrinogen binding protein from staphylococcus aureus domain"/>
    <property type="match status" value="1"/>
</dbReference>
<dbReference type="InterPro" id="IPR008532">
    <property type="entry name" value="NFACT_RNA-bd"/>
</dbReference>
<feature type="domain" description="NFACT RNA-binding" evidence="7">
    <location>
        <begin position="453"/>
        <end position="543"/>
    </location>
</feature>
<dbReference type="Gene3D" id="3.40.970.40">
    <property type="entry name" value="fibrinogen binding protein from staphylococcus aureus domain like"/>
    <property type="match status" value="1"/>
</dbReference>
<reference evidence="9" key="1">
    <citation type="journal article" date="2019" name="Int. J. Syst. Evol. Microbiol.">
        <title>The Global Catalogue of Microorganisms (GCM) 10K type strain sequencing project: providing services to taxonomists for standard genome sequencing and annotation.</title>
        <authorList>
            <consortium name="The Broad Institute Genomics Platform"/>
            <consortium name="The Broad Institute Genome Sequencing Center for Infectious Disease"/>
            <person name="Wu L."/>
            <person name="Ma J."/>
        </authorList>
    </citation>
    <scope>NUCLEOTIDE SEQUENCE [LARGE SCALE GENOMIC DNA]</scope>
    <source>
        <strain evidence="9">CGMCC 1.16306</strain>
    </source>
</reference>
<evidence type="ECO:0000313" key="8">
    <source>
        <dbReference type="EMBL" id="MFC4617286.1"/>
    </source>
</evidence>
<sequence>MAFDGIVTRSVVRELDQTVAGGRVAKIYQPQKTDLVLTVRANGKNHRLLISANAGYARLYLTTASFENPQEPPTFCMLLRKHLEGAVLESVRQVDYERIVHINFRAKNEIGDDIYKRLIIEIMGKHSNIILIETENGTILDAIKRLTPAVNRYRTVLPGQVYVAPPERHKLNPSVASETDLLRALDFNAGKLDRQLVDAIDGFSPLLAREILHRAGLATKAKIVSAFMSVQEEIVHEDFKPTIYRPSSGKDDFHVLAITNLEGETQNFNSASAMLEAYYNYKAESDAVHNRTSDLSRMMRSEIKKNERKLAKLRKTLKEAEEAGQYQLYGELVTANMHQIKKGDRTAKVVNYYDENGGWATIPLDPNKTPAENAQNYFRKYNKLKTAKVEVEKQITHAEAEIAYLESISQQIESASLKDIAEIREELEEGGYVRRKTKTNRKQKPQKPEPEHYTASDGTSILVGKNNRQNDYLTTRLARPGEVWLHTKDIPGSHVVIRSGSAEVSEATLVEAANLAAYFSRSKLSSRVPVDYTEIRHVRKPSGAKPGYVIYDHQKTLFVTPDEQLVKKLKADQ</sequence>